<feature type="transmembrane region" description="Helical" evidence="7">
    <location>
        <begin position="129"/>
        <end position="148"/>
    </location>
</feature>
<evidence type="ECO:0000313" key="10">
    <source>
        <dbReference type="Proteomes" id="UP001614394"/>
    </source>
</evidence>
<feature type="region of interest" description="Disordered" evidence="6">
    <location>
        <begin position="1"/>
        <end position="29"/>
    </location>
</feature>
<feature type="transmembrane region" description="Helical" evidence="7">
    <location>
        <begin position="96"/>
        <end position="117"/>
    </location>
</feature>
<feature type="transmembrane region" description="Helical" evidence="7">
    <location>
        <begin position="214"/>
        <end position="231"/>
    </location>
</feature>
<evidence type="ECO:0000256" key="4">
    <source>
        <dbReference type="ARBA" id="ARBA00022989"/>
    </source>
</evidence>
<accession>A0ABW8CDB1</accession>
<feature type="compositionally biased region" description="Pro residues" evidence="6">
    <location>
        <begin position="14"/>
        <end position="26"/>
    </location>
</feature>
<evidence type="ECO:0000256" key="1">
    <source>
        <dbReference type="ARBA" id="ARBA00004651"/>
    </source>
</evidence>
<keyword evidence="3 7" id="KW-0812">Transmembrane</keyword>
<evidence type="ECO:0000259" key="8">
    <source>
        <dbReference type="Pfam" id="PF09924"/>
    </source>
</evidence>
<evidence type="ECO:0000313" key="9">
    <source>
        <dbReference type="EMBL" id="MFI9104434.1"/>
    </source>
</evidence>
<dbReference type="Proteomes" id="UP001614394">
    <property type="component" value="Unassembled WGS sequence"/>
</dbReference>
<keyword evidence="2" id="KW-1003">Cell membrane</keyword>
<reference evidence="9 10" key="1">
    <citation type="submission" date="2024-10" db="EMBL/GenBank/DDBJ databases">
        <title>The Natural Products Discovery Center: Release of the First 8490 Sequenced Strains for Exploring Actinobacteria Biosynthetic Diversity.</title>
        <authorList>
            <person name="Kalkreuter E."/>
            <person name="Kautsar S.A."/>
            <person name="Yang D."/>
            <person name="Bader C.D."/>
            <person name="Teijaro C.N."/>
            <person name="Fluegel L."/>
            <person name="Davis C.M."/>
            <person name="Simpson J.R."/>
            <person name="Lauterbach L."/>
            <person name="Steele A.D."/>
            <person name="Gui C."/>
            <person name="Meng S."/>
            <person name="Li G."/>
            <person name="Viehrig K."/>
            <person name="Ye F."/>
            <person name="Su P."/>
            <person name="Kiefer A.F."/>
            <person name="Nichols A."/>
            <person name="Cepeda A.J."/>
            <person name="Yan W."/>
            <person name="Fan B."/>
            <person name="Jiang Y."/>
            <person name="Adhikari A."/>
            <person name="Zheng C.-J."/>
            <person name="Schuster L."/>
            <person name="Cowan T.M."/>
            <person name="Smanski M.J."/>
            <person name="Chevrette M.G."/>
            <person name="De Carvalho L.P.S."/>
            <person name="Shen B."/>
        </authorList>
    </citation>
    <scope>NUCLEOTIDE SEQUENCE [LARGE SCALE GENOMIC DNA]</scope>
    <source>
        <strain evidence="9 10">NPDC053399</strain>
    </source>
</reference>
<dbReference type="EMBL" id="JBITYG010000009">
    <property type="protein sequence ID" value="MFI9104434.1"/>
    <property type="molecule type" value="Genomic_DNA"/>
</dbReference>
<feature type="transmembrane region" description="Helical" evidence="7">
    <location>
        <begin position="345"/>
        <end position="364"/>
    </location>
</feature>
<feature type="domain" description="Phosphatidylglycerol lysyltransferase C-terminal" evidence="8">
    <location>
        <begin position="525"/>
        <end position="823"/>
    </location>
</feature>
<keyword evidence="4 7" id="KW-1133">Transmembrane helix</keyword>
<organism evidence="9 10">
    <name type="scientific">Streptomyces fildesensis</name>
    <dbReference type="NCBI Taxonomy" id="375757"/>
    <lineage>
        <taxon>Bacteria</taxon>
        <taxon>Bacillati</taxon>
        <taxon>Actinomycetota</taxon>
        <taxon>Actinomycetes</taxon>
        <taxon>Kitasatosporales</taxon>
        <taxon>Streptomycetaceae</taxon>
        <taxon>Streptomyces</taxon>
    </lineage>
</organism>
<dbReference type="RefSeq" id="WP_399654691.1">
    <property type="nucleotide sequence ID" value="NZ_JBITYG010000009.1"/>
</dbReference>
<feature type="transmembrane region" description="Helical" evidence="7">
    <location>
        <begin position="46"/>
        <end position="66"/>
    </location>
</feature>
<feature type="transmembrane region" description="Helical" evidence="7">
    <location>
        <begin position="160"/>
        <end position="181"/>
    </location>
</feature>
<dbReference type="InterPro" id="IPR016181">
    <property type="entry name" value="Acyl_CoA_acyltransferase"/>
</dbReference>
<dbReference type="PANTHER" id="PTHR34697:SF2">
    <property type="entry name" value="PHOSPHATIDYLGLYCEROL LYSYLTRANSFERASE"/>
    <property type="match status" value="1"/>
</dbReference>
<dbReference type="Gene3D" id="1.20.1540.10">
    <property type="entry name" value="Rhomboid-like"/>
    <property type="match status" value="1"/>
</dbReference>
<dbReference type="InterPro" id="IPR051211">
    <property type="entry name" value="PG_lysyltransferase"/>
</dbReference>
<evidence type="ECO:0000256" key="3">
    <source>
        <dbReference type="ARBA" id="ARBA00022692"/>
    </source>
</evidence>
<evidence type="ECO:0000256" key="5">
    <source>
        <dbReference type="ARBA" id="ARBA00023136"/>
    </source>
</evidence>
<feature type="transmembrane region" description="Helical" evidence="7">
    <location>
        <begin position="252"/>
        <end position="270"/>
    </location>
</feature>
<dbReference type="SUPFAM" id="SSF55729">
    <property type="entry name" value="Acyl-CoA N-acyltransferases (Nat)"/>
    <property type="match status" value="1"/>
</dbReference>
<comment type="caution">
    <text evidence="9">The sequence shown here is derived from an EMBL/GenBank/DDBJ whole genome shotgun (WGS) entry which is preliminary data.</text>
</comment>
<protein>
    <submittedName>
        <fullName evidence="9">Bifunctional lysylphosphatidylglycerol flippase/synthetase MprF</fullName>
    </submittedName>
</protein>
<name>A0ABW8CDB1_9ACTN</name>
<feature type="transmembrane region" description="Helical" evidence="7">
    <location>
        <begin position="422"/>
        <end position="442"/>
    </location>
</feature>
<evidence type="ECO:0000256" key="7">
    <source>
        <dbReference type="SAM" id="Phobius"/>
    </source>
</evidence>
<dbReference type="PANTHER" id="PTHR34697">
    <property type="entry name" value="PHOSPHATIDYLGLYCEROL LYSYLTRANSFERASE"/>
    <property type="match status" value="1"/>
</dbReference>
<keyword evidence="10" id="KW-1185">Reference proteome</keyword>
<feature type="transmembrane region" description="Helical" evidence="7">
    <location>
        <begin position="320"/>
        <end position="338"/>
    </location>
</feature>
<gene>
    <name evidence="9" type="ORF">ACIGXA_28360</name>
</gene>
<feature type="transmembrane region" description="Helical" evidence="7">
    <location>
        <begin position="384"/>
        <end position="406"/>
    </location>
</feature>
<dbReference type="Pfam" id="PF09924">
    <property type="entry name" value="LPG_synthase_C"/>
    <property type="match status" value="1"/>
</dbReference>
<comment type="subcellular location">
    <subcellularLocation>
        <location evidence="1">Cell membrane</location>
        <topology evidence="1">Multi-pass membrane protein</topology>
    </subcellularLocation>
</comment>
<feature type="transmembrane region" description="Helical" evidence="7">
    <location>
        <begin position="193"/>
        <end position="208"/>
    </location>
</feature>
<evidence type="ECO:0000256" key="2">
    <source>
        <dbReference type="ARBA" id="ARBA00022475"/>
    </source>
</evidence>
<feature type="transmembrane region" description="Helical" evidence="7">
    <location>
        <begin position="487"/>
        <end position="508"/>
    </location>
</feature>
<dbReference type="InterPro" id="IPR024320">
    <property type="entry name" value="LPG_synthase_C"/>
</dbReference>
<dbReference type="SUPFAM" id="SSF144091">
    <property type="entry name" value="Rhomboid-like"/>
    <property type="match status" value="1"/>
</dbReference>
<sequence length="859" mass="92936">MTETQAQARELPDGPEPTGPSTPKPPGRWRSWAANIRRGAGQLRHAPVTVTLIAALWITGAATGSLRRGPDDRLFDAVGVGWETLAEGHWWTPLSSGLWCSSLDMYLISTVAIAVLGTLAERRMGSARTALALVVAQVAGTLLGVGLAKLGDLAGDDWLTLLSLEAAVGPTVAVAGVAFTVSGTMTALWRRRVRLLLAAVVLVLALYLGTLLDVLQVTGGVVGLAVGAVFWHRLPHRLPHRPTGASHSETRVLVGLFIAAAAIGPALTMLSPDALGPLATFRDLLVTSHPDAQAVQDACAESVRACHQIHAEEHFYDSPAILMTVMPALLLLVLAEGLRRGRRLAWILAIVVNLALMAIVLYEMVDFLGSLDLSTPEGRDDRSWLIRACIEQLLLPAASIVLLVVTRSRFQLRLPRTSVRRIALAVGGSVLASAAVYVGTAYAIREQFYPVATVSFLCQGLVSVFLPPIYSDLADQGPIPVGSGAHWLYEYCGLVPWLVALVSLLVVFRSNRLRASDEQARRARSILTEHGGSTLSYLSTWEGNHYWTSPGGDAGVAYRVLSTIALTTGDPFGERSARQRAVGEFAAFCDARGWSPCFYSVNEESRQAAEALGWKSLQVAEDTVVPLADLEFKGKKWQDVRTALNKAGKAGITAEWWRFPDAPLALTEQIRAISEEWVADKGLPEMGFTLGGLDELDDPEVRCLIALDADRTIHGITSWMPVYRDGEPIGWTLDFMRRRSTGFRGVMEFLIASAALGLKEEGAEFISLSGAPMARVDRGEAPAPLQRLVDVSGRLLEPVYGFRSLLAFKAKFQPDYHPMYMCYPDPAALPTITRAIGKAYLPHMTAAQGVRLVRQLSGS</sequence>
<proteinExistence type="predicted"/>
<dbReference type="InterPro" id="IPR035952">
    <property type="entry name" value="Rhomboid-like_sf"/>
</dbReference>
<keyword evidence="5 7" id="KW-0472">Membrane</keyword>
<evidence type="ECO:0000256" key="6">
    <source>
        <dbReference type="SAM" id="MobiDB-lite"/>
    </source>
</evidence>